<reference evidence="10 11" key="1">
    <citation type="submission" date="2024-03" db="EMBL/GenBank/DDBJ databases">
        <title>The genome assembly and annotation of the cricket Gryllus longicercus Weissman &amp; Gray.</title>
        <authorList>
            <person name="Szrajer S."/>
            <person name="Gray D."/>
            <person name="Ylla G."/>
        </authorList>
    </citation>
    <scope>NUCLEOTIDE SEQUENCE [LARGE SCALE GENOMIC DNA]</scope>
    <source>
        <strain evidence="10">DAG 2021-001</strain>
        <tissue evidence="10">Whole body minus gut</tissue>
    </source>
</reference>
<keyword evidence="6" id="KW-0009">Actin-binding</keyword>
<organism evidence="10 11">
    <name type="scientific">Gryllus longicercus</name>
    <dbReference type="NCBI Taxonomy" id="2509291"/>
    <lineage>
        <taxon>Eukaryota</taxon>
        <taxon>Metazoa</taxon>
        <taxon>Ecdysozoa</taxon>
        <taxon>Arthropoda</taxon>
        <taxon>Hexapoda</taxon>
        <taxon>Insecta</taxon>
        <taxon>Pterygota</taxon>
        <taxon>Neoptera</taxon>
        <taxon>Polyneoptera</taxon>
        <taxon>Orthoptera</taxon>
        <taxon>Ensifera</taxon>
        <taxon>Gryllidea</taxon>
        <taxon>Grylloidea</taxon>
        <taxon>Gryllidae</taxon>
        <taxon>Gryllinae</taxon>
        <taxon>Gryllus</taxon>
    </lineage>
</organism>
<dbReference type="Pfam" id="PF07707">
    <property type="entry name" value="BACK"/>
    <property type="match status" value="1"/>
</dbReference>
<dbReference type="Proteomes" id="UP001378592">
    <property type="component" value="Unassembled WGS sequence"/>
</dbReference>
<protein>
    <recommendedName>
        <fullName evidence="2">Kelch-like protein diablo</fullName>
    </recommendedName>
</protein>
<keyword evidence="5" id="KW-0833">Ubl conjugation pathway</keyword>
<proteinExistence type="predicted"/>
<accession>A0AAN9Z7J5</accession>
<dbReference type="PIRSF" id="PIRSF037037">
    <property type="entry name" value="Kelch-like_protein_gigaxonin"/>
    <property type="match status" value="1"/>
</dbReference>
<feature type="region of interest" description="Disordered" evidence="8">
    <location>
        <begin position="311"/>
        <end position="367"/>
    </location>
</feature>
<dbReference type="Pfam" id="PF24681">
    <property type="entry name" value="Kelch_KLHDC2_KLHL20_DRC7"/>
    <property type="match status" value="1"/>
</dbReference>
<dbReference type="InterPro" id="IPR011333">
    <property type="entry name" value="SKP1/BTB/POZ_sf"/>
</dbReference>
<name>A0AAN9Z7J5_9ORTH</name>
<comment type="caution">
    <text evidence="10">The sequence shown here is derived from an EMBL/GenBank/DDBJ whole genome shotgun (WGS) entry which is preliminary data.</text>
</comment>
<evidence type="ECO:0000256" key="8">
    <source>
        <dbReference type="SAM" id="MobiDB-lite"/>
    </source>
</evidence>
<dbReference type="InterPro" id="IPR015915">
    <property type="entry name" value="Kelch-typ_b-propeller"/>
</dbReference>
<feature type="compositionally biased region" description="Basic residues" evidence="8">
    <location>
        <begin position="318"/>
        <end position="333"/>
    </location>
</feature>
<dbReference type="GO" id="GO:0003779">
    <property type="term" value="F:actin binding"/>
    <property type="evidence" value="ECO:0007669"/>
    <property type="project" value="UniProtKB-KW"/>
</dbReference>
<dbReference type="SUPFAM" id="SSF54695">
    <property type="entry name" value="POZ domain"/>
    <property type="match status" value="1"/>
</dbReference>
<sequence length="692" mass="78367">MAGVEVTGEPDVVLKVGESFFPSHRETLSQCSPYFQAMFGHNFIEKDQSVIEIQNVEPEAMRSILEYVKTNEIPRDILKSNEILSLLQASSMLQFEGVQEICVNVIIQEWLSVDTCLQTMATAHVLDLISLYRKARALAFWEFSTVKTTSAFFDLSIDALENYLGDDGLNTKQGEFEVFDAGLSWLQEDPESRKQYILRILACVRFSDMSASDIRTMFLYPNVNEDQKALNTLLYVLKIKEGNISCSSKKTSRNSDDSQAAEEQGKCAAESPTSSESNKHEKSNKCCYCSLECCGCICRGLRRHSSSSAFSNIENSTNHRRNSNGLGSRHKNSFSKNHSLSSSKEGSCNKSSTSDQDKASTNEEENETEVIHRALQLLSKPQRQLPFVACVIGHKSDSIPKDKFMPRTKSYAIYFDEKLKQPVPFIYLTKINDGPMEPTGYKVISKGQDLYVIGGEYLLGYGRWNCSVWKYSMWQDQWTCETSLPDPRRHHSVCVIDDDIYIIGGFGRHRVIMGTVERYNIASKTWTRRAPLPISMYSAACCVHKGFIYVFGVENCYYNVKENSWYSFNKPLLPGKMTFSCAMSHEDSIYLVGAYTSELMRFSPEHLYSPNDGEEESFETLGSFKYRSVSACLTNSKIYSFSANDQGHIHVEMYDITTREFHVVWKGSDKEAGGITDFNPKNCIGCFPVVMY</sequence>
<dbReference type="Gene3D" id="1.25.40.420">
    <property type="match status" value="1"/>
</dbReference>
<dbReference type="PANTHER" id="PTHR24412:SF480">
    <property type="entry name" value="KELCH-LIKE PROTEIN 8"/>
    <property type="match status" value="1"/>
</dbReference>
<evidence type="ECO:0000259" key="9">
    <source>
        <dbReference type="PROSITE" id="PS50097"/>
    </source>
</evidence>
<feature type="region of interest" description="Disordered" evidence="8">
    <location>
        <begin position="246"/>
        <end position="281"/>
    </location>
</feature>
<dbReference type="SMART" id="SM00612">
    <property type="entry name" value="Kelch"/>
    <property type="match status" value="2"/>
</dbReference>
<evidence type="ECO:0000256" key="5">
    <source>
        <dbReference type="ARBA" id="ARBA00022786"/>
    </source>
</evidence>
<dbReference type="InterPro" id="IPR017096">
    <property type="entry name" value="BTB-kelch_protein"/>
</dbReference>
<evidence type="ECO:0000313" key="10">
    <source>
        <dbReference type="EMBL" id="KAK7864720.1"/>
    </source>
</evidence>
<feature type="compositionally biased region" description="Low complexity" evidence="8">
    <location>
        <begin position="334"/>
        <end position="354"/>
    </location>
</feature>
<feature type="domain" description="BTB" evidence="9">
    <location>
        <begin position="10"/>
        <end position="77"/>
    </location>
</feature>
<dbReference type="InterPro" id="IPR000210">
    <property type="entry name" value="BTB/POZ_dom"/>
</dbReference>
<comment type="function">
    <text evidence="7">Probable substrate-specific adapter of an E3 ubiquitin-protein ligase complex which mediates the ubiquitination and subsequent proteasomal degradation of target proteins. May have a role in synapse differentiation and growth.</text>
</comment>
<evidence type="ECO:0000256" key="1">
    <source>
        <dbReference type="ARBA" id="ARBA00004906"/>
    </source>
</evidence>
<evidence type="ECO:0000313" key="11">
    <source>
        <dbReference type="Proteomes" id="UP001378592"/>
    </source>
</evidence>
<evidence type="ECO:0000256" key="4">
    <source>
        <dbReference type="ARBA" id="ARBA00022737"/>
    </source>
</evidence>
<dbReference type="PROSITE" id="PS50097">
    <property type="entry name" value="BTB"/>
    <property type="match status" value="1"/>
</dbReference>
<dbReference type="Gene3D" id="3.30.710.10">
    <property type="entry name" value="Potassium Channel Kv1.1, Chain A"/>
    <property type="match status" value="1"/>
</dbReference>
<evidence type="ECO:0000256" key="7">
    <source>
        <dbReference type="ARBA" id="ARBA00043912"/>
    </source>
</evidence>
<dbReference type="SMART" id="SM00875">
    <property type="entry name" value="BACK"/>
    <property type="match status" value="1"/>
</dbReference>
<keyword evidence="11" id="KW-1185">Reference proteome</keyword>
<dbReference type="InterPro" id="IPR006652">
    <property type="entry name" value="Kelch_1"/>
</dbReference>
<dbReference type="AlphaFoldDB" id="A0AAN9Z7J5"/>
<keyword evidence="4" id="KW-0677">Repeat</keyword>
<evidence type="ECO:0000256" key="6">
    <source>
        <dbReference type="ARBA" id="ARBA00023203"/>
    </source>
</evidence>
<dbReference type="Pfam" id="PF00651">
    <property type="entry name" value="BTB"/>
    <property type="match status" value="1"/>
</dbReference>
<dbReference type="SUPFAM" id="SSF117281">
    <property type="entry name" value="Kelch motif"/>
    <property type="match status" value="1"/>
</dbReference>
<comment type="pathway">
    <text evidence="1">Protein modification; protein ubiquitination.</text>
</comment>
<dbReference type="PANTHER" id="PTHR24412">
    <property type="entry name" value="KELCH PROTEIN"/>
    <property type="match status" value="1"/>
</dbReference>
<dbReference type="InterPro" id="IPR011705">
    <property type="entry name" value="BACK"/>
</dbReference>
<dbReference type="Gene3D" id="2.120.10.80">
    <property type="entry name" value="Kelch-type beta propeller"/>
    <property type="match status" value="1"/>
</dbReference>
<dbReference type="SMART" id="SM00225">
    <property type="entry name" value="BTB"/>
    <property type="match status" value="1"/>
</dbReference>
<evidence type="ECO:0000256" key="2">
    <source>
        <dbReference type="ARBA" id="ARBA00013699"/>
    </source>
</evidence>
<evidence type="ECO:0000256" key="3">
    <source>
        <dbReference type="ARBA" id="ARBA00022441"/>
    </source>
</evidence>
<gene>
    <name evidence="10" type="ORF">R5R35_013610</name>
</gene>
<keyword evidence="3" id="KW-0880">Kelch repeat</keyword>
<dbReference type="EMBL" id="JAZDUA010000196">
    <property type="protein sequence ID" value="KAK7864720.1"/>
    <property type="molecule type" value="Genomic_DNA"/>
</dbReference>